<dbReference type="OrthoDB" id="6610245at2759"/>
<proteinExistence type="predicted"/>
<dbReference type="GeneID" id="100570766"/>
<reference evidence="3" key="2">
    <citation type="submission" date="2022-06" db="UniProtKB">
        <authorList>
            <consortium name="EnsemblMetazoa"/>
        </authorList>
    </citation>
    <scope>IDENTIFICATION</scope>
</reference>
<name>A0A8R2AF97_ACYPI</name>
<dbReference type="AlphaFoldDB" id="A0A8R2AF97"/>
<sequence length="418" mass="48130">MRIKLNLSQLTPDRNPAVYWLHIDRTCITLIKQLKEKVQKVLKESRDIELCFDNVPFLDEDDINAINENEEIAVILKKKNTCDDPKYIQTESNTIELDTEFDMIPANTNGDLSPCCKMIRLNKKLNSTKQITSSIDNGISSSYCEVDEEPNNDNENSTSSELLKKIPKKRIRKRTHKKKKNNELVENEPVENNYVGTLSETSIISSKETSKLHKRFKLDNGENNLEEGYSPSINSEEPNLHVTREVFRCDSPALNSNETNISLPVWKYEKPLNIKFNKVPVFVRGQTCTPKASTENSSYIENENDKSNDSIISENCDMLVVDWKNMTQIKIANITELQIYDLLQFKIMSMNECGEPQLSSVITARLDHIYKCTLHIQVLSGIKEFLTINPKFKMDDEEDIGTQREVEFDDLFDIFKLV</sequence>
<protein>
    <recommendedName>
        <fullName evidence="2">Coilin N-terminal domain-containing protein</fullName>
    </recommendedName>
</protein>
<keyword evidence="4" id="KW-1185">Reference proteome</keyword>
<dbReference type="RefSeq" id="XP_003247595.1">
    <property type="nucleotide sequence ID" value="XM_003247547.3"/>
</dbReference>
<feature type="domain" description="Coilin N-terminal" evidence="2">
    <location>
        <begin position="9"/>
        <end position="189"/>
    </location>
</feature>
<dbReference type="Proteomes" id="UP000007819">
    <property type="component" value="Chromosome A1"/>
</dbReference>
<organism evidence="3 4">
    <name type="scientific">Acyrthosiphon pisum</name>
    <name type="common">Pea aphid</name>
    <dbReference type="NCBI Taxonomy" id="7029"/>
    <lineage>
        <taxon>Eukaryota</taxon>
        <taxon>Metazoa</taxon>
        <taxon>Ecdysozoa</taxon>
        <taxon>Arthropoda</taxon>
        <taxon>Hexapoda</taxon>
        <taxon>Insecta</taxon>
        <taxon>Pterygota</taxon>
        <taxon>Neoptera</taxon>
        <taxon>Paraneoptera</taxon>
        <taxon>Hemiptera</taxon>
        <taxon>Sternorrhyncha</taxon>
        <taxon>Aphidomorpha</taxon>
        <taxon>Aphidoidea</taxon>
        <taxon>Aphididae</taxon>
        <taxon>Macrosiphini</taxon>
        <taxon>Acyrthosiphon</taxon>
    </lineage>
</organism>
<evidence type="ECO:0000313" key="4">
    <source>
        <dbReference type="Proteomes" id="UP000007819"/>
    </source>
</evidence>
<dbReference type="EnsemblMetazoa" id="XM_003247547.4">
    <property type="protein sequence ID" value="XP_003247595.1"/>
    <property type="gene ID" value="LOC100570766"/>
</dbReference>
<feature type="region of interest" description="Disordered" evidence="1">
    <location>
        <begin position="144"/>
        <end position="185"/>
    </location>
</feature>
<evidence type="ECO:0000256" key="1">
    <source>
        <dbReference type="SAM" id="MobiDB-lite"/>
    </source>
</evidence>
<reference evidence="4" key="1">
    <citation type="submission" date="2010-06" db="EMBL/GenBank/DDBJ databases">
        <authorList>
            <person name="Jiang H."/>
            <person name="Abraham K."/>
            <person name="Ali S."/>
            <person name="Alsbrooks S.L."/>
            <person name="Anim B.N."/>
            <person name="Anosike U.S."/>
            <person name="Attaway T."/>
            <person name="Bandaranaike D.P."/>
            <person name="Battles P.K."/>
            <person name="Bell S.N."/>
            <person name="Bell A.V."/>
            <person name="Beltran B."/>
            <person name="Bickham C."/>
            <person name="Bustamante Y."/>
            <person name="Caleb T."/>
            <person name="Canada A."/>
            <person name="Cardenas V."/>
            <person name="Carter K."/>
            <person name="Chacko J."/>
            <person name="Chandrabose M.N."/>
            <person name="Chavez D."/>
            <person name="Chavez A."/>
            <person name="Chen L."/>
            <person name="Chu H.-S."/>
            <person name="Claassen K.J."/>
            <person name="Cockrell R."/>
            <person name="Collins M."/>
            <person name="Cooper J.A."/>
            <person name="Cree A."/>
            <person name="Curry S.M."/>
            <person name="Da Y."/>
            <person name="Dao M.D."/>
            <person name="Das B."/>
            <person name="Davila M.-L."/>
            <person name="Davy-Carroll L."/>
            <person name="Denson S."/>
            <person name="Dinh H."/>
            <person name="Ebong V.E."/>
            <person name="Edwards J.R."/>
            <person name="Egan A."/>
            <person name="El-Daye J."/>
            <person name="Escobedo L."/>
            <person name="Fernandez S."/>
            <person name="Fernando P.R."/>
            <person name="Flagg N."/>
            <person name="Forbes L.D."/>
            <person name="Fowler R.G."/>
            <person name="Fu Q."/>
            <person name="Gabisi R.A."/>
            <person name="Ganer J."/>
            <person name="Garbino Pronczuk A."/>
            <person name="Garcia R.M."/>
            <person name="Garner T."/>
            <person name="Garrett T.E."/>
            <person name="Gonzalez D.A."/>
            <person name="Hamid H."/>
            <person name="Hawkins E.S."/>
            <person name="Hirani K."/>
            <person name="Hogues M.E."/>
            <person name="Hollins B."/>
            <person name="Hsiao C.-H."/>
            <person name="Jabil R."/>
            <person name="James M.L."/>
            <person name="Jhangiani S.N."/>
            <person name="Johnson B."/>
            <person name="Johnson Q."/>
            <person name="Joshi V."/>
            <person name="Kalu J.B."/>
            <person name="Kam C."/>
            <person name="Kashfia A."/>
            <person name="Keebler J."/>
            <person name="Kisamo H."/>
            <person name="Kovar C.L."/>
            <person name="Lago L.A."/>
            <person name="Lai C.-Y."/>
            <person name="Laidlaw J."/>
            <person name="Lara F."/>
            <person name="Le T.-K."/>
            <person name="Lee S.L."/>
            <person name="Legall F.H."/>
            <person name="Lemon S.J."/>
            <person name="Lewis L.R."/>
            <person name="Li B."/>
            <person name="Liu Y."/>
            <person name="Liu Y.-S."/>
            <person name="Lopez J."/>
            <person name="Lozado R.J."/>
            <person name="Lu J."/>
            <person name="Madu R.C."/>
            <person name="Maheshwari M."/>
            <person name="Maheshwari R."/>
            <person name="Malloy K."/>
            <person name="Martinez E."/>
            <person name="Mathew T."/>
            <person name="Mercado I.C."/>
            <person name="Mercado C."/>
            <person name="Meyer B."/>
            <person name="Montgomery K."/>
            <person name="Morgan M.B."/>
            <person name="Munidasa M."/>
            <person name="Nazareth L.V."/>
            <person name="Nelson J."/>
            <person name="Ng B.M."/>
            <person name="Nguyen N.B."/>
            <person name="Nguyen P.Q."/>
            <person name="Nguyen T."/>
            <person name="Obregon M."/>
            <person name="Okwuonu G.O."/>
            <person name="Onwere C.G."/>
            <person name="Orozco G."/>
            <person name="Parra A."/>
            <person name="Patel S."/>
            <person name="Patil S."/>
            <person name="Perez A."/>
            <person name="Perez Y."/>
            <person name="Pham C."/>
            <person name="Primus E.L."/>
            <person name="Pu L.-L."/>
            <person name="Puazo M."/>
            <person name="Qin X."/>
            <person name="Quiroz J.B."/>
            <person name="Reese J."/>
            <person name="Richards S."/>
            <person name="Rives C.M."/>
            <person name="Robberts R."/>
            <person name="Ruiz S.J."/>
            <person name="Ruiz M.J."/>
            <person name="Santibanez J."/>
            <person name="Schneider B.W."/>
            <person name="Sisson I."/>
            <person name="Smith M."/>
            <person name="Sodergren E."/>
            <person name="Song X.-Z."/>
            <person name="Song B.B."/>
            <person name="Summersgill H."/>
            <person name="Thelus R."/>
            <person name="Thornton R.D."/>
            <person name="Trejos Z.Y."/>
            <person name="Usmani K."/>
            <person name="Vattathil S."/>
            <person name="Villasana D."/>
            <person name="Walker D.L."/>
            <person name="Wang S."/>
            <person name="Wang K."/>
            <person name="White C.S."/>
            <person name="Williams A.C."/>
            <person name="Williamson J."/>
            <person name="Wilson K."/>
            <person name="Woghiren I.O."/>
            <person name="Woodworth J.R."/>
            <person name="Worley K.C."/>
            <person name="Wright R.A."/>
            <person name="Wu W."/>
            <person name="Young L."/>
            <person name="Zhang L."/>
            <person name="Zhang J."/>
            <person name="Zhu Y."/>
            <person name="Muzny D.M."/>
            <person name="Weinstock G."/>
            <person name="Gibbs R.A."/>
        </authorList>
    </citation>
    <scope>NUCLEOTIDE SEQUENCE [LARGE SCALE GENOMIC DNA]</scope>
    <source>
        <strain evidence="4">LSR1</strain>
    </source>
</reference>
<accession>A0A8R2AF97</accession>
<dbReference type="InterPro" id="IPR031722">
    <property type="entry name" value="Coilin_N"/>
</dbReference>
<dbReference type="KEGG" id="api:100570766"/>
<dbReference type="Pfam" id="PF15862">
    <property type="entry name" value="Coilin_N"/>
    <property type="match status" value="1"/>
</dbReference>
<evidence type="ECO:0000313" key="3">
    <source>
        <dbReference type="EnsemblMetazoa" id="XP_003247595.1"/>
    </source>
</evidence>
<evidence type="ECO:0000259" key="2">
    <source>
        <dbReference type="Pfam" id="PF15862"/>
    </source>
</evidence>
<feature type="compositionally biased region" description="Basic residues" evidence="1">
    <location>
        <begin position="165"/>
        <end position="180"/>
    </location>
</feature>